<accession>A0ABQ2Y340</accession>
<evidence type="ECO:0000256" key="1">
    <source>
        <dbReference type="SAM" id="Coils"/>
    </source>
</evidence>
<evidence type="ECO:0000313" key="3">
    <source>
        <dbReference type="Proteomes" id="UP000653343"/>
    </source>
</evidence>
<keyword evidence="3" id="KW-1185">Reference proteome</keyword>
<dbReference type="EMBL" id="BMYU01000011">
    <property type="protein sequence ID" value="GGX52204.1"/>
    <property type="molecule type" value="Genomic_DNA"/>
</dbReference>
<gene>
    <name evidence="2" type="ORF">GCM10010946_33540</name>
</gene>
<reference evidence="3" key="1">
    <citation type="journal article" date="2019" name="Int. J. Syst. Evol. Microbiol.">
        <title>The Global Catalogue of Microorganisms (GCM) 10K type strain sequencing project: providing services to taxonomists for standard genome sequencing and annotation.</title>
        <authorList>
            <consortium name="The Broad Institute Genomics Platform"/>
            <consortium name="The Broad Institute Genome Sequencing Center for Infectious Disease"/>
            <person name="Wu L."/>
            <person name="Ma J."/>
        </authorList>
    </citation>
    <scope>NUCLEOTIDE SEQUENCE [LARGE SCALE GENOMIC DNA]</scope>
    <source>
        <strain evidence="3">KCTC 23917</strain>
    </source>
</reference>
<sequence length="340" mass="39251">MNSIEVKYFELVNQMAGAVSLRQIGSELLNEIDEVLIPVKDSFFIKKFFDINQYVWHVEDVSVSPKTTTLPTIYTIFLRREISAHPIEYLQQTVKKNRFAVSRILWSGTLVEVDYGFFQSAGHMDGQIKSNKRYSDTLQLGEMQKRRLAIVVKAFSNRVQVIPVTSAEPDAGDKSAFKLSRDTLSDLCFYGSSGKDSWALCSMLETVSIRRILPPATYFQQGKFRKQGRKTNYFKKLSAHEKRLMMSALMHSIGVTDYEACKEKLKEQEAELIKMHALEEEITNLQSKYDDLLKKNKELELIKEIAVSWESHFGQNALEIQTQELRDLYQQIQAEKYLTE</sequence>
<dbReference type="InterPro" id="IPR011067">
    <property type="entry name" value="Plasmid_toxin/cell-grow_inhib"/>
</dbReference>
<feature type="coiled-coil region" evidence="1">
    <location>
        <begin position="258"/>
        <end position="335"/>
    </location>
</feature>
<name>A0ABQ2Y340_9BURK</name>
<keyword evidence="1" id="KW-0175">Coiled coil</keyword>
<protein>
    <submittedName>
        <fullName evidence="2">Uncharacterized protein</fullName>
    </submittedName>
</protein>
<dbReference type="RefSeq" id="WP_189358584.1">
    <property type="nucleotide sequence ID" value="NZ_BMYU01000011.1"/>
</dbReference>
<proteinExistence type="predicted"/>
<dbReference type="Gene3D" id="2.30.30.110">
    <property type="match status" value="1"/>
</dbReference>
<comment type="caution">
    <text evidence="2">The sequence shown here is derived from an EMBL/GenBank/DDBJ whole genome shotgun (WGS) entry which is preliminary data.</text>
</comment>
<dbReference type="Proteomes" id="UP000653343">
    <property type="component" value="Unassembled WGS sequence"/>
</dbReference>
<evidence type="ECO:0000313" key="2">
    <source>
        <dbReference type="EMBL" id="GGX52204.1"/>
    </source>
</evidence>
<organism evidence="2 3">
    <name type="scientific">Undibacterium squillarum</name>
    <dbReference type="NCBI Taxonomy" id="1131567"/>
    <lineage>
        <taxon>Bacteria</taxon>
        <taxon>Pseudomonadati</taxon>
        <taxon>Pseudomonadota</taxon>
        <taxon>Betaproteobacteria</taxon>
        <taxon>Burkholderiales</taxon>
        <taxon>Oxalobacteraceae</taxon>
        <taxon>Undibacterium</taxon>
    </lineage>
</organism>